<evidence type="ECO:0000313" key="14">
    <source>
        <dbReference type="EMBL" id="QEW24774.1"/>
    </source>
</evidence>
<keyword evidence="7 12" id="KW-1133">Transmembrane helix</keyword>
<dbReference type="KEGG" id="rid:RIdsm_00557"/>
<reference evidence="13 15" key="1">
    <citation type="submission" date="2015-04" db="EMBL/GenBank/DDBJ databases">
        <title>The draft genome sequence of Roseovarius indicus B108T.</title>
        <authorList>
            <person name="Li G."/>
            <person name="Lai Q."/>
            <person name="Shao Z."/>
            <person name="Yan P."/>
        </authorList>
    </citation>
    <scope>NUCLEOTIDE SEQUENCE [LARGE SCALE GENOMIC DNA]</scope>
    <source>
        <strain evidence="13 15">B108</strain>
    </source>
</reference>
<dbReference type="GO" id="GO:0005886">
    <property type="term" value="C:plasma membrane"/>
    <property type="evidence" value="ECO:0007669"/>
    <property type="project" value="UniProtKB-SubCell"/>
</dbReference>
<dbReference type="PATRIC" id="fig|540747.5.peg.3421"/>
<dbReference type="AlphaFoldDB" id="A0A0T5P1W1"/>
<dbReference type="Gene3D" id="1.20.58.340">
    <property type="entry name" value="Magnesium transport protein CorA, transmembrane region"/>
    <property type="match status" value="1"/>
</dbReference>
<comment type="function">
    <text evidence="11">Mediates influx of magnesium ions. Alternates between open and closed states. Activated by low cytoplasmic Mg(2+) levels. Inactive when cytoplasmic Mg(2+) levels are high.</text>
</comment>
<dbReference type="GO" id="GO:0015087">
    <property type="term" value="F:cobalt ion transmembrane transporter activity"/>
    <property type="evidence" value="ECO:0007669"/>
    <property type="project" value="TreeGrafter"/>
</dbReference>
<dbReference type="GO" id="GO:0015095">
    <property type="term" value="F:magnesium ion transmembrane transporter activity"/>
    <property type="evidence" value="ECO:0007669"/>
    <property type="project" value="TreeGrafter"/>
</dbReference>
<name>A0A0T5P1W1_9RHOB</name>
<evidence type="ECO:0000313" key="16">
    <source>
        <dbReference type="Proteomes" id="UP000325785"/>
    </source>
</evidence>
<dbReference type="GO" id="GO:0015099">
    <property type="term" value="F:nickel cation transmembrane transporter activity"/>
    <property type="evidence" value="ECO:0007669"/>
    <property type="project" value="TreeGrafter"/>
</dbReference>
<organism evidence="13 15">
    <name type="scientific">Roseovarius indicus</name>
    <dbReference type="NCBI Taxonomy" id="540747"/>
    <lineage>
        <taxon>Bacteria</taxon>
        <taxon>Pseudomonadati</taxon>
        <taxon>Pseudomonadota</taxon>
        <taxon>Alphaproteobacteria</taxon>
        <taxon>Rhodobacterales</taxon>
        <taxon>Roseobacteraceae</taxon>
        <taxon>Roseovarius</taxon>
    </lineage>
</organism>
<keyword evidence="8" id="KW-0406">Ion transport</keyword>
<evidence type="ECO:0000313" key="15">
    <source>
        <dbReference type="Proteomes" id="UP000051401"/>
    </source>
</evidence>
<dbReference type="Pfam" id="PF01544">
    <property type="entry name" value="CorA"/>
    <property type="match status" value="1"/>
</dbReference>
<evidence type="ECO:0000256" key="11">
    <source>
        <dbReference type="ARBA" id="ARBA00045497"/>
    </source>
</evidence>
<feature type="transmembrane region" description="Helical" evidence="12">
    <location>
        <begin position="260"/>
        <end position="283"/>
    </location>
</feature>
<dbReference type="PANTHER" id="PTHR47685">
    <property type="entry name" value="MAGNESIUM TRANSPORT PROTEIN CORA"/>
    <property type="match status" value="1"/>
</dbReference>
<accession>A0A0T5P1W1</accession>
<dbReference type="InterPro" id="IPR045861">
    <property type="entry name" value="CorA_cytoplasmic_dom"/>
</dbReference>
<evidence type="ECO:0000313" key="13">
    <source>
        <dbReference type="EMBL" id="KRS15128.1"/>
    </source>
</evidence>
<dbReference type="InterPro" id="IPR045863">
    <property type="entry name" value="CorA_TM1_TM2"/>
</dbReference>
<protein>
    <submittedName>
        <fullName evidence="14">Magnesium transport protein CorA</fullName>
    </submittedName>
</protein>
<dbReference type="EMBL" id="CP031598">
    <property type="protein sequence ID" value="QEW24774.1"/>
    <property type="molecule type" value="Genomic_DNA"/>
</dbReference>
<keyword evidence="5 12" id="KW-0812">Transmembrane</keyword>
<evidence type="ECO:0000256" key="5">
    <source>
        <dbReference type="ARBA" id="ARBA00022692"/>
    </source>
</evidence>
<evidence type="ECO:0000256" key="12">
    <source>
        <dbReference type="SAM" id="Phobius"/>
    </source>
</evidence>
<comment type="catalytic activity">
    <reaction evidence="10">
        <text>Mg(2+)(in) = Mg(2+)(out)</text>
        <dbReference type="Rhea" id="RHEA:29827"/>
        <dbReference type="ChEBI" id="CHEBI:18420"/>
    </reaction>
</comment>
<evidence type="ECO:0000256" key="7">
    <source>
        <dbReference type="ARBA" id="ARBA00022989"/>
    </source>
</evidence>
<keyword evidence="4" id="KW-1003">Cell membrane</keyword>
<evidence type="ECO:0000256" key="9">
    <source>
        <dbReference type="ARBA" id="ARBA00023136"/>
    </source>
</evidence>
<dbReference type="FunFam" id="1.20.58.340:FF:000004">
    <property type="entry name" value="Magnesium transport protein CorA"/>
    <property type="match status" value="1"/>
</dbReference>
<dbReference type="PANTHER" id="PTHR47685:SF1">
    <property type="entry name" value="MAGNESIUM TRANSPORT PROTEIN CORA"/>
    <property type="match status" value="1"/>
</dbReference>
<gene>
    <name evidence="14" type="primary">corA</name>
    <name evidence="14" type="ORF">RIdsm_00557</name>
    <name evidence="13" type="ORF">XM52_25320</name>
</gene>
<evidence type="ECO:0000256" key="3">
    <source>
        <dbReference type="ARBA" id="ARBA00022448"/>
    </source>
</evidence>
<dbReference type="Proteomes" id="UP000051401">
    <property type="component" value="Unassembled WGS sequence"/>
</dbReference>
<evidence type="ECO:0000256" key="2">
    <source>
        <dbReference type="ARBA" id="ARBA00009765"/>
    </source>
</evidence>
<dbReference type="SUPFAM" id="SSF144083">
    <property type="entry name" value="Magnesium transport protein CorA, transmembrane region"/>
    <property type="match status" value="1"/>
</dbReference>
<feature type="transmembrane region" description="Helical" evidence="12">
    <location>
        <begin position="289"/>
        <end position="311"/>
    </location>
</feature>
<keyword evidence="3" id="KW-0813">Transport</keyword>
<dbReference type="EMBL" id="LAXI01000027">
    <property type="protein sequence ID" value="KRS15128.1"/>
    <property type="molecule type" value="Genomic_DNA"/>
</dbReference>
<dbReference type="InterPro" id="IPR050829">
    <property type="entry name" value="CorA_MIT"/>
</dbReference>
<proteinExistence type="inferred from homology"/>
<reference evidence="14 16" key="2">
    <citation type="submission" date="2018-08" db="EMBL/GenBank/DDBJ databases">
        <title>Genetic Globetrotter - A new plasmid hitch-hiking vast phylogenetic and geographic distances.</title>
        <authorList>
            <person name="Vollmers J."/>
            <person name="Petersen J."/>
        </authorList>
    </citation>
    <scope>NUCLEOTIDE SEQUENCE [LARGE SCALE GENOMIC DNA]</scope>
    <source>
        <strain evidence="14 16">DSM 26383</strain>
    </source>
</reference>
<comment type="similarity">
    <text evidence="2">Belongs to the CorA metal ion transporter (MIT) (TC 1.A.35) family.</text>
</comment>
<dbReference type="SUPFAM" id="SSF143865">
    <property type="entry name" value="CorA soluble domain-like"/>
    <property type="match status" value="1"/>
</dbReference>
<dbReference type="InterPro" id="IPR002523">
    <property type="entry name" value="MgTranspt_CorA/ZnTranspt_ZntB"/>
</dbReference>
<keyword evidence="15" id="KW-1185">Reference proteome</keyword>
<evidence type="ECO:0000256" key="4">
    <source>
        <dbReference type="ARBA" id="ARBA00022475"/>
    </source>
</evidence>
<evidence type="ECO:0000256" key="10">
    <source>
        <dbReference type="ARBA" id="ARBA00034269"/>
    </source>
</evidence>
<keyword evidence="9 12" id="KW-0472">Membrane</keyword>
<evidence type="ECO:0000256" key="8">
    <source>
        <dbReference type="ARBA" id="ARBA00023065"/>
    </source>
</evidence>
<evidence type="ECO:0000256" key="1">
    <source>
        <dbReference type="ARBA" id="ARBA00004651"/>
    </source>
</evidence>
<dbReference type="Proteomes" id="UP000325785">
    <property type="component" value="Chromosome"/>
</dbReference>
<dbReference type="OrthoDB" id="9803416at2"/>
<evidence type="ECO:0000256" key="6">
    <source>
        <dbReference type="ARBA" id="ARBA00022842"/>
    </source>
</evidence>
<dbReference type="STRING" id="540747.SAMN04488031_111129"/>
<sequence>MIESFRPDGAGGLTREEGLGADAVWVDLRDPTSEELAEVGKVAGASLPSKEDMEEIELSSRLYRDGNVDFLTLVLPALTETDNHQVAPVTFVLCPRQVVTIRYHEPRPFKSYPVRAAHSPYDTGSAQEVLFGLLDEIIDRLADILELTDGRIEGVSRGLFGNGLETEVADRRSALATLGQAGALVSDVRNSLVTIERALTFLNREAAGGGKKSPRAIKVLSSDVASLAEHASFLTQKLSLILDTFFGLTTIEQNAVTKTFSLVAVLFMPPTLIGAVFGMNFALMPGIDWRWGFTAALVAMVASSVLSYLYFRWKNLL</sequence>
<comment type="subcellular location">
    <subcellularLocation>
        <location evidence="1">Cell membrane</location>
        <topology evidence="1">Multi-pass membrane protein</topology>
    </subcellularLocation>
</comment>
<dbReference type="Gene3D" id="3.30.460.20">
    <property type="entry name" value="CorA soluble domain-like"/>
    <property type="match status" value="1"/>
</dbReference>
<dbReference type="RefSeq" id="WP_057820860.1">
    <property type="nucleotide sequence ID" value="NZ_CP031598.1"/>
</dbReference>
<keyword evidence="6" id="KW-0460">Magnesium</keyword>